<comment type="caution">
    <text evidence="1">The sequence shown here is derived from an EMBL/GenBank/DDBJ whole genome shotgun (WGS) entry which is preliminary data.</text>
</comment>
<dbReference type="PATRIC" id="fig|1359184.3.peg.1704"/>
<accession>A0A0F3M7R1</accession>
<gene>
    <name evidence="1" type="ORF">OTSGILL_2018</name>
</gene>
<proteinExistence type="predicted"/>
<evidence type="ECO:0000313" key="2">
    <source>
        <dbReference type="Proteomes" id="UP000033769"/>
    </source>
</evidence>
<dbReference type="AlphaFoldDB" id="A0A0F3M7R1"/>
<dbReference type="GO" id="GO:0003677">
    <property type="term" value="F:DNA binding"/>
    <property type="evidence" value="ECO:0007669"/>
    <property type="project" value="InterPro"/>
</dbReference>
<dbReference type="SUPFAM" id="SSF57783">
    <property type="entry name" value="Zinc beta-ribbon"/>
    <property type="match status" value="1"/>
</dbReference>
<dbReference type="EMBL" id="LANO01000038">
    <property type="protein sequence ID" value="KJV51765.1"/>
    <property type="molecule type" value="Genomic_DNA"/>
</dbReference>
<dbReference type="GO" id="GO:0008270">
    <property type="term" value="F:zinc ion binding"/>
    <property type="evidence" value="ECO:0007669"/>
    <property type="project" value="InterPro"/>
</dbReference>
<organism evidence="1 2">
    <name type="scientific">Orientia tsutsugamushi str. Gilliam</name>
    <dbReference type="NCBI Taxonomy" id="1359184"/>
    <lineage>
        <taxon>Bacteria</taxon>
        <taxon>Pseudomonadati</taxon>
        <taxon>Pseudomonadota</taxon>
        <taxon>Alphaproteobacteria</taxon>
        <taxon>Rickettsiales</taxon>
        <taxon>Rickettsiaceae</taxon>
        <taxon>Rickettsieae</taxon>
        <taxon>Orientia</taxon>
    </lineage>
</organism>
<dbReference type="GO" id="GO:0006260">
    <property type="term" value="P:DNA replication"/>
    <property type="evidence" value="ECO:0007669"/>
    <property type="project" value="InterPro"/>
</dbReference>
<dbReference type="InterPro" id="IPR036977">
    <property type="entry name" value="DNA_primase_Znf_CHC2"/>
</dbReference>
<sequence length="141" mass="16400">MRDAIAYRAETIACELLGDPNKRLSRYGKIRWGDTGKIQVTTEGKYAGKWYDFSTGQKGDLLSLARRERGYGFFEAIEYLKSMVGMSNIRQQYHRRLKTDDSQQYTQESESVKIAKVQNLYERSNRIHGYEIDTSQAQKLK</sequence>
<dbReference type="Proteomes" id="UP000033769">
    <property type="component" value="Unassembled WGS sequence"/>
</dbReference>
<name>A0A0F3M7R1_ORITS</name>
<dbReference type="Gene3D" id="3.90.580.10">
    <property type="entry name" value="Zinc finger, CHC2-type domain"/>
    <property type="match status" value="1"/>
</dbReference>
<protein>
    <submittedName>
        <fullName evidence="1">Conjugal transfer TraA domain protein</fullName>
    </submittedName>
</protein>
<reference evidence="1 2" key="1">
    <citation type="submission" date="2015-02" db="EMBL/GenBank/DDBJ databases">
        <title>Genome Sequencing of Rickettsiales.</title>
        <authorList>
            <person name="Daugherty S.C."/>
            <person name="Su Q."/>
            <person name="Abolude K."/>
            <person name="Beier-Sexton M."/>
            <person name="Carlyon J.A."/>
            <person name="Carter R."/>
            <person name="Day N.P."/>
            <person name="Dumler S.J."/>
            <person name="Dyachenko V."/>
            <person name="Godinez A."/>
            <person name="Kurtti T.J."/>
            <person name="Lichay M."/>
            <person name="Mullins K.E."/>
            <person name="Ott S."/>
            <person name="Pappas-Brown V."/>
            <person name="Paris D.H."/>
            <person name="Patel P."/>
            <person name="Richards A.L."/>
            <person name="Sadzewicz L."/>
            <person name="Sears K."/>
            <person name="Seidman D."/>
            <person name="Sengamalay N."/>
            <person name="Stenos J."/>
            <person name="Tallon L.J."/>
            <person name="Vincent G."/>
            <person name="Fraser C.M."/>
            <person name="Munderloh U."/>
            <person name="Dunning-Hotopp J.C."/>
        </authorList>
    </citation>
    <scope>NUCLEOTIDE SEQUENCE [LARGE SCALE GENOMIC DNA]</scope>
    <source>
        <strain evidence="1 2">Gilliam</strain>
    </source>
</reference>
<evidence type="ECO:0000313" key="1">
    <source>
        <dbReference type="EMBL" id="KJV51765.1"/>
    </source>
</evidence>